<evidence type="ECO:0000313" key="2">
    <source>
        <dbReference type="EMBL" id="ANJ64507.1"/>
    </source>
</evidence>
<accession>A0A1X9I223</accession>
<name>A0A1X9I223_STRSU</name>
<dbReference type="AlphaFoldDB" id="A0A1X9I223"/>
<dbReference type="EMBL" id="KX077888">
    <property type="protein sequence ID" value="ANJ64507.1"/>
    <property type="molecule type" value="Genomic_DNA"/>
</dbReference>
<reference evidence="1" key="1">
    <citation type="journal article" date="2016" name="Front. Cell. Infect. Microbiol.">
        <title>Evolution and Diversity of the Antimicrobial Resistance Associated Mobilome in Streptococcus suis: A Probable Mobile Genetic Elements Reservoir for Other Streptococci.</title>
        <authorList>
            <person name="Huang J."/>
            <person name="Ma J."/>
            <person name="Shang K."/>
            <person name="Hu X."/>
            <person name="Liang Y."/>
            <person name="Li D."/>
            <person name="Wu Z."/>
            <person name="Dai L."/>
            <person name="Chen L."/>
            <person name="Wang L."/>
        </authorList>
    </citation>
    <scope>NUCLEOTIDE SEQUENCE</scope>
    <source>
        <strain evidence="2">05SC260</strain>
        <strain evidence="1">JH1308</strain>
    </source>
</reference>
<dbReference type="EMBL" id="KX077884">
    <property type="protein sequence ID" value="ANJ64163.1"/>
    <property type="molecule type" value="Genomic_DNA"/>
</dbReference>
<evidence type="ECO:0000313" key="1">
    <source>
        <dbReference type="EMBL" id="ANJ64163.1"/>
    </source>
</evidence>
<proteinExistence type="predicted"/>
<sequence length="44" mass="5311">MAYSFISDSLIISRLSWKFYHKKNMINYKLYSVKIKNSKPEPIQ</sequence>
<protein>
    <submittedName>
        <fullName evidence="1">Uncharacterized protein</fullName>
    </submittedName>
</protein>
<organism evidence="1">
    <name type="scientific">Streptococcus suis</name>
    <dbReference type="NCBI Taxonomy" id="1307"/>
    <lineage>
        <taxon>Bacteria</taxon>
        <taxon>Bacillati</taxon>
        <taxon>Bacillota</taxon>
        <taxon>Bacilli</taxon>
        <taxon>Lactobacillales</taxon>
        <taxon>Streptococcaceae</taxon>
        <taxon>Streptococcus</taxon>
    </lineage>
</organism>